<gene>
    <name evidence="2" type="ORF">H8S54_05760</name>
</gene>
<comment type="caution">
    <text evidence="2">The sequence shown here is derived from an EMBL/GenBank/DDBJ whole genome shotgun (WGS) entry which is preliminary data.</text>
</comment>
<dbReference type="Proteomes" id="UP000652847">
    <property type="component" value="Unassembled WGS sequence"/>
</dbReference>
<feature type="transmembrane region" description="Helical" evidence="1">
    <location>
        <begin position="35"/>
        <end position="53"/>
    </location>
</feature>
<feature type="transmembrane region" description="Helical" evidence="1">
    <location>
        <begin position="7"/>
        <end position="29"/>
    </location>
</feature>
<accession>A0A8I0AHV6</accession>
<keyword evidence="1" id="KW-0812">Transmembrane</keyword>
<organism evidence="2 3">
    <name type="scientific">Blautia segnis</name>
    <dbReference type="NCBI Taxonomy" id="2763030"/>
    <lineage>
        <taxon>Bacteria</taxon>
        <taxon>Bacillati</taxon>
        <taxon>Bacillota</taxon>
        <taxon>Clostridia</taxon>
        <taxon>Lachnospirales</taxon>
        <taxon>Lachnospiraceae</taxon>
        <taxon>Blautia</taxon>
    </lineage>
</organism>
<name>A0A8I0AHV6_9FIRM</name>
<evidence type="ECO:0000313" key="2">
    <source>
        <dbReference type="EMBL" id="MBC5650628.1"/>
    </source>
</evidence>
<feature type="transmembrane region" description="Helical" evidence="1">
    <location>
        <begin position="74"/>
        <end position="93"/>
    </location>
</feature>
<dbReference type="AlphaFoldDB" id="A0A8I0AHV6"/>
<dbReference type="EMBL" id="JACOOT010000012">
    <property type="protein sequence ID" value="MBC5650628.1"/>
    <property type="molecule type" value="Genomic_DNA"/>
</dbReference>
<proteinExistence type="predicted"/>
<evidence type="ECO:0000256" key="1">
    <source>
        <dbReference type="SAM" id="Phobius"/>
    </source>
</evidence>
<keyword evidence="1" id="KW-1133">Transmembrane helix</keyword>
<reference evidence="2 3" key="1">
    <citation type="submission" date="2020-08" db="EMBL/GenBank/DDBJ databases">
        <title>Genome public.</title>
        <authorList>
            <person name="Liu C."/>
            <person name="Sun Q."/>
        </authorList>
    </citation>
    <scope>NUCLEOTIDE SEQUENCE [LARGE SCALE GENOMIC DNA]</scope>
    <source>
        <strain evidence="2 3">BX17</strain>
    </source>
</reference>
<evidence type="ECO:0000313" key="3">
    <source>
        <dbReference type="Proteomes" id="UP000652847"/>
    </source>
</evidence>
<feature type="transmembrane region" description="Helical" evidence="1">
    <location>
        <begin position="99"/>
        <end position="121"/>
    </location>
</feature>
<sequence>MEYIIILPITFEVIIGVLMLLLGAGYTFVANITDMIRGISWVSFFLWTFFQAGREIVYAFRERRFIWILYGIKYLFFGAFFSYFPYALCLVFFDNAEKVNCISVMISLAILIIMCAVDNWLMKEWAGVGAFITALIIQFVVMIVPQVYAYNVWAAEILETPVEESITYKLDRESFPIVEAGCRYKYKYGVAVSYFPLSLSMTGYKLKKFHKGEVVYSIGNQSDFGKVGWLKSGKFRYEDCPLVCNADRSVVGYIPISHFEEYADKELLESVKEDALGQSFEIYNLHKNKNGSSREIQTHITFLDASTLYLKESKFTPVCKENSDGMVFEDWEEESMIQEAYYSYEFTKTKKEEVILSFNNGKYNVEINYNNNTISSIHAID</sequence>
<keyword evidence="1" id="KW-0472">Membrane</keyword>
<dbReference type="RefSeq" id="WP_186901071.1">
    <property type="nucleotide sequence ID" value="NZ_JACOOT010000012.1"/>
</dbReference>
<keyword evidence="3" id="KW-1185">Reference proteome</keyword>
<protein>
    <submittedName>
        <fullName evidence="2">Uncharacterized protein</fullName>
    </submittedName>
</protein>
<feature type="transmembrane region" description="Helical" evidence="1">
    <location>
        <begin position="128"/>
        <end position="148"/>
    </location>
</feature>